<dbReference type="InterPro" id="IPR011701">
    <property type="entry name" value="MFS"/>
</dbReference>
<feature type="transmembrane region" description="Helical" evidence="6">
    <location>
        <begin position="75"/>
        <end position="94"/>
    </location>
</feature>
<evidence type="ECO:0000313" key="7">
    <source>
        <dbReference type="EMBL" id="PSC03493.1"/>
    </source>
</evidence>
<reference evidence="8" key="1">
    <citation type="submission" date="2018-03" db="EMBL/GenBank/DDBJ databases">
        <authorList>
            <person name="Sun L."/>
            <person name="Liu H."/>
            <person name="Chen W."/>
            <person name="Huang K."/>
            <person name="Liu W."/>
            <person name="Gao X."/>
        </authorList>
    </citation>
    <scope>NUCLEOTIDE SEQUENCE [LARGE SCALE GENOMIC DNA]</scope>
    <source>
        <strain evidence="8">SH9</strain>
    </source>
</reference>
<evidence type="ECO:0000313" key="8">
    <source>
        <dbReference type="Proteomes" id="UP000239772"/>
    </source>
</evidence>
<feature type="transmembrane region" description="Helical" evidence="6">
    <location>
        <begin position="342"/>
        <end position="360"/>
    </location>
</feature>
<feature type="transmembrane region" description="Helical" evidence="6">
    <location>
        <begin position="366"/>
        <end position="391"/>
    </location>
</feature>
<evidence type="ECO:0000256" key="2">
    <source>
        <dbReference type="ARBA" id="ARBA00022448"/>
    </source>
</evidence>
<proteinExistence type="predicted"/>
<gene>
    <name evidence="7" type="ORF">SLNSH_18445</name>
</gene>
<evidence type="ECO:0000256" key="3">
    <source>
        <dbReference type="ARBA" id="ARBA00022692"/>
    </source>
</evidence>
<keyword evidence="4 6" id="KW-1133">Transmembrane helix</keyword>
<feature type="transmembrane region" description="Helical" evidence="6">
    <location>
        <begin position="43"/>
        <end position="63"/>
    </location>
</feature>
<feature type="transmembrane region" description="Helical" evidence="6">
    <location>
        <begin position="161"/>
        <end position="184"/>
    </location>
</feature>
<feature type="transmembrane region" description="Helical" evidence="6">
    <location>
        <begin position="100"/>
        <end position="123"/>
    </location>
</feature>
<dbReference type="PANTHER" id="PTHR43385">
    <property type="entry name" value="RIBOFLAVIN TRANSPORTER RIBJ"/>
    <property type="match status" value="1"/>
</dbReference>
<feature type="transmembrane region" description="Helical" evidence="6">
    <location>
        <begin position="135"/>
        <end position="155"/>
    </location>
</feature>
<keyword evidence="2" id="KW-0813">Transport</keyword>
<dbReference type="OrthoDB" id="7200137at2"/>
<dbReference type="SUPFAM" id="SSF103473">
    <property type="entry name" value="MFS general substrate transporter"/>
    <property type="match status" value="1"/>
</dbReference>
<feature type="transmembrane region" description="Helical" evidence="6">
    <location>
        <begin position="277"/>
        <end position="296"/>
    </location>
</feature>
<organism evidence="7 8">
    <name type="scientific">Alsobacter soli</name>
    <dbReference type="NCBI Taxonomy" id="2109933"/>
    <lineage>
        <taxon>Bacteria</taxon>
        <taxon>Pseudomonadati</taxon>
        <taxon>Pseudomonadota</taxon>
        <taxon>Alphaproteobacteria</taxon>
        <taxon>Hyphomicrobiales</taxon>
        <taxon>Alsobacteraceae</taxon>
        <taxon>Alsobacter</taxon>
    </lineage>
</organism>
<comment type="subcellular location">
    <subcellularLocation>
        <location evidence="1">Membrane</location>
        <topology evidence="1">Multi-pass membrane protein</topology>
    </subcellularLocation>
</comment>
<evidence type="ECO:0000256" key="6">
    <source>
        <dbReference type="SAM" id="Phobius"/>
    </source>
</evidence>
<dbReference type="InterPro" id="IPR052983">
    <property type="entry name" value="MFS_Riboflavin_Transporter"/>
</dbReference>
<dbReference type="GO" id="GO:0016020">
    <property type="term" value="C:membrane"/>
    <property type="evidence" value="ECO:0007669"/>
    <property type="project" value="UniProtKB-SubCell"/>
</dbReference>
<sequence>MAQEIRRATAVLAVTQVVGWGTTFYLPGVLSRTMAADIGVSPEFIFGGVTIMLVVSGVISPTLGRLLDRHGAAPFLAAGSLLTGVSVALLGLVTGPVTYALAWLALGISTALALTLPSFTAIAQLAGHNARQSMIVLMLMTGLSSSVAWPVTVLLEGLVGWRWMCMIFAAVHVLVCAPLHAWVLPRRRTMERGAADGAGGAPPVVKPSGFRPAVIAMMAAFACSGFVSWGLSLHIVELLREVGMSPSLALTLGSSMGALQVIARLIEFLLGKRVSPIASAIFASLVMTFSFVLVAALKGSVAGATAFILIYSIGSGLLGVTRVALPLWVFGSAVYGTYSGKIAPVQNFSFALAPLVYAIVAEQAGVTAAIAMCGALAALAALCMVAIGLVVRRHRADA</sequence>
<dbReference type="RefSeq" id="WP_106338571.1">
    <property type="nucleotide sequence ID" value="NZ_PVZS01000024.1"/>
</dbReference>
<dbReference type="Gene3D" id="1.20.1250.20">
    <property type="entry name" value="MFS general substrate transporter like domains"/>
    <property type="match status" value="1"/>
</dbReference>
<evidence type="ECO:0000256" key="5">
    <source>
        <dbReference type="ARBA" id="ARBA00023136"/>
    </source>
</evidence>
<keyword evidence="3 6" id="KW-0812">Transmembrane</keyword>
<keyword evidence="5 6" id="KW-0472">Membrane</keyword>
<dbReference type="Proteomes" id="UP000239772">
    <property type="component" value="Unassembled WGS sequence"/>
</dbReference>
<evidence type="ECO:0000256" key="1">
    <source>
        <dbReference type="ARBA" id="ARBA00004141"/>
    </source>
</evidence>
<protein>
    <submittedName>
        <fullName evidence="7">MFS transporter</fullName>
    </submittedName>
</protein>
<dbReference type="EMBL" id="PVZS01000024">
    <property type="protein sequence ID" value="PSC03493.1"/>
    <property type="molecule type" value="Genomic_DNA"/>
</dbReference>
<feature type="transmembrane region" description="Helical" evidence="6">
    <location>
        <begin position="213"/>
        <end position="236"/>
    </location>
</feature>
<dbReference type="PANTHER" id="PTHR43385:SF1">
    <property type="entry name" value="RIBOFLAVIN TRANSPORTER RIBJ"/>
    <property type="match status" value="1"/>
</dbReference>
<dbReference type="InterPro" id="IPR036259">
    <property type="entry name" value="MFS_trans_sf"/>
</dbReference>
<accession>A0A2T1HPD2</accession>
<comment type="caution">
    <text evidence="7">The sequence shown here is derived from an EMBL/GenBank/DDBJ whole genome shotgun (WGS) entry which is preliminary data.</text>
</comment>
<evidence type="ECO:0000256" key="4">
    <source>
        <dbReference type="ARBA" id="ARBA00022989"/>
    </source>
</evidence>
<dbReference type="Pfam" id="PF07690">
    <property type="entry name" value="MFS_1"/>
    <property type="match status" value="1"/>
</dbReference>
<name>A0A2T1HPD2_9HYPH</name>
<keyword evidence="8" id="KW-1185">Reference proteome</keyword>
<dbReference type="AlphaFoldDB" id="A0A2T1HPD2"/>
<feature type="transmembrane region" description="Helical" evidence="6">
    <location>
        <begin position="308"/>
        <end position="330"/>
    </location>
</feature>
<feature type="transmembrane region" description="Helical" evidence="6">
    <location>
        <begin position="248"/>
        <end position="270"/>
    </location>
</feature>
<dbReference type="GO" id="GO:0022857">
    <property type="term" value="F:transmembrane transporter activity"/>
    <property type="evidence" value="ECO:0007669"/>
    <property type="project" value="InterPro"/>
</dbReference>